<keyword evidence="5" id="KW-0677">Repeat</keyword>
<dbReference type="Gene3D" id="3.40.50.300">
    <property type="entry name" value="P-loop containing nucleotide triphosphate hydrolases"/>
    <property type="match status" value="2"/>
</dbReference>
<evidence type="ECO:0000256" key="5">
    <source>
        <dbReference type="ARBA" id="ARBA00022737"/>
    </source>
</evidence>
<proteinExistence type="predicted"/>
<keyword evidence="3" id="KW-1003">Cell membrane</keyword>
<evidence type="ECO:0000256" key="6">
    <source>
        <dbReference type="ARBA" id="ARBA00022741"/>
    </source>
</evidence>
<evidence type="ECO:0000256" key="2">
    <source>
        <dbReference type="ARBA" id="ARBA00022448"/>
    </source>
</evidence>
<dbReference type="Proteomes" id="UP000295729">
    <property type="component" value="Unassembled WGS sequence"/>
</dbReference>
<keyword evidence="8" id="KW-1278">Translocase</keyword>
<reference evidence="11 12" key="1">
    <citation type="submission" date="2019-03" db="EMBL/GenBank/DDBJ databases">
        <title>Genomic Encyclopedia of Type Strains, Phase IV (KMG-IV): sequencing the most valuable type-strain genomes for metagenomic binning, comparative biology and taxonomic classification.</title>
        <authorList>
            <person name="Goeker M."/>
        </authorList>
    </citation>
    <scope>NUCLEOTIDE SEQUENCE [LARGE SCALE GENOMIC DNA]</scope>
    <source>
        <strain evidence="11 12">DSM 5604</strain>
    </source>
</reference>
<dbReference type="FunFam" id="3.40.50.300:FF:000127">
    <property type="entry name" value="Ribose import ATP-binding protein RbsA"/>
    <property type="match status" value="1"/>
</dbReference>
<keyword evidence="7 11" id="KW-0067">ATP-binding</keyword>
<evidence type="ECO:0000256" key="4">
    <source>
        <dbReference type="ARBA" id="ARBA00022597"/>
    </source>
</evidence>
<comment type="caution">
    <text evidence="11">The sequence shown here is derived from an EMBL/GenBank/DDBJ whole genome shotgun (WGS) entry which is preliminary data.</text>
</comment>
<dbReference type="AlphaFoldDB" id="A0A4R6XCV7"/>
<dbReference type="EMBL" id="SNZA01000001">
    <property type="protein sequence ID" value="TDR14793.1"/>
    <property type="molecule type" value="Genomic_DNA"/>
</dbReference>
<feature type="domain" description="ABC transporter" evidence="10">
    <location>
        <begin position="254"/>
        <end position="498"/>
    </location>
</feature>
<dbReference type="InterPro" id="IPR050107">
    <property type="entry name" value="ABC_carbohydrate_import_ATPase"/>
</dbReference>
<dbReference type="GO" id="GO:0005886">
    <property type="term" value="C:plasma membrane"/>
    <property type="evidence" value="ECO:0007669"/>
    <property type="project" value="UniProtKB-SubCell"/>
</dbReference>
<dbReference type="OrthoDB" id="9776369at2"/>
<dbReference type="InterPro" id="IPR027417">
    <property type="entry name" value="P-loop_NTPase"/>
</dbReference>
<evidence type="ECO:0000256" key="7">
    <source>
        <dbReference type="ARBA" id="ARBA00022840"/>
    </source>
</evidence>
<dbReference type="PROSITE" id="PS50893">
    <property type="entry name" value="ABC_TRANSPORTER_2"/>
    <property type="match status" value="2"/>
</dbReference>
<evidence type="ECO:0000256" key="9">
    <source>
        <dbReference type="ARBA" id="ARBA00023136"/>
    </source>
</evidence>
<dbReference type="RefSeq" id="WP_133559442.1">
    <property type="nucleotide sequence ID" value="NZ_SNZA01000001.1"/>
</dbReference>
<dbReference type="CDD" id="cd03216">
    <property type="entry name" value="ABC_Carb_Monos_I"/>
    <property type="match status" value="1"/>
</dbReference>
<comment type="subcellular location">
    <subcellularLocation>
        <location evidence="1">Cell membrane</location>
        <topology evidence="1">Peripheral membrane protein</topology>
    </subcellularLocation>
</comment>
<dbReference type="InterPro" id="IPR003593">
    <property type="entry name" value="AAA+_ATPase"/>
</dbReference>
<evidence type="ECO:0000259" key="10">
    <source>
        <dbReference type="PROSITE" id="PS50893"/>
    </source>
</evidence>
<dbReference type="PROSITE" id="PS00211">
    <property type="entry name" value="ABC_TRANSPORTER_1"/>
    <property type="match status" value="1"/>
</dbReference>
<evidence type="ECO:0000313" key="12">
    <source>
        <dbReference type="Proteomes" id="UP000295729"/>
    </source>
</evidence>
<gene>
    <name evidence="11" type="ORF">C8D85_0139</name>
</gene>
<organism evidence="11 12">
    <name type="scientific">Marinomonas communis</name>
    <dbReference type="NCBI Taxonomy" id="28254"/>
    <lineage>
        <taxon>Bacteria</taxon>
        <taxon>Pseudomonadati</taxon>
        <taxon>Pseudomonadota</taxon>
        <taxon>Gammaproteobacteria</taxon>
        <taxon>Oceanospirillales</taxon>
        <taxon>Oceanospirillaceae</taxon>
        <taxon>Marinomonas</taxon>
    </lineage>
</organism>
<dbReference type="SMART" id="SM00382">
    <property type="entry name" value="AAA"/>
    <property type="match status" value="2"/>
</dbReference>
<keyword evidence="4" id="KW-0762">Sugar transport</keyword>
<evidence type="ECO:0000256" key="3">
    <source>
        <dbReference type="ARBA" id="ARBA00022475"/>
    </source>
</evidence>
<dbReference type="InterPro" id="IPR017871">
    <property type="entry name" value="ABC_transporter-like_CS"/>
</dbReference>
<keyword evidence="12" id="KW-1185">Reference proteome</keyword>
<protein>
    <submittedName>
        <fullName evidence="11">Rhamnose ABC transporter ATP-binding protein</fullName>
    </submittedName>
</protein>
<dbReference type="CDD" id="cd03215">
    <property type="entry name" value="ABC_Carb_Monos_II"/>
    <property type="match status" value="1"/>
</dbReference>
<evidence type="ECO:0000256" key="8">
    <source>
        <dbReference type="ARBA" id="ARBA00022967"/>
    </source>
</evidence>
<name>A0A4R6XCV7_9GAMM</name>
<dbReference type="PANTHER" id="PTHR43790:SF3">
    <property type="entry name" value="D-ALLOSE IMPORT ATP-BINDING PROTEIN ALSA-RELATED"/>
    <property type="match status" value="1"/>
</dbReference>
<evidence type="ECO:0000256" key="1">
    <source>
        <dbReference type="ARBA" id="ARBA00004202"/>
    </source>
</evidence>
<evidence type="ECO:0000313" key="11">
    <source>
        <dbReference type="EMBL" id="TDR14793.1"/>
    </source>
</evidence>
<dbReference type="Pfam" id="PF00005">
    <property type="entry name" value="ABC_tran"/>
    <property type="match status" value="2"/>
</dbReference>
<feature type="domain" description="ABC transporter" evidence="10">
    <location>
        <begin position="8"/>
        <end position="244"/>
    </location>
</feature>
<accession>A0A4R6XCV7</accession>
<dbReference type="SUPFAM" id="SSF52540">
    <property type="entry name" value="P-loop containing nucleoside triphosphate hydrolases"/>
    <property type="match status" value="2"/>
</dbReference>
<dbReference type="GO" id="GO:0016887">
    <property type="term" value="F:ATP hydrolysis activity"/>
    <property type="evidence" value="ECO:0007669"/>
    <property type="project" value="InterPro"/>
</dbReference>
<dbReference type="GO" id="GO:0005524">
    <property type="term" value="F:ATP binding"/>
    <property type="evidence" value="ECO:0007669"/>
    <property type="project" value="UniProtKB-KW"/>
</dbReference>
<keyword evidence="2" id="KW-0813">Transport</keyword>
<keyword evidence="9" id="KW-0472">Membrane</keyword>
<sequence>MSEGSPIFRLEGVSKLFPGVKALDQVNLNLYPGKVTALIGENGAGKSTLVKTMTGIYQPDEGQIVFDDKPIQFSSPQDSHQLGITAIHQETVLFDNLSVAENVFLGNYPRKHGLFVDWQAMFDNTQQILTSINAEIDPKANLGGLSIGQKHMVAIARALSIDAKVVVLDEPTAALSHHEIQELYDLVEQLKADGKAILFITHKFDEIFRIADYYTVFRDGRYIGEGRICDTNEESLVEMMVARRIEDTYPKQDADIGDVVLDVTSLSHPTEFDDINLTLRKGEILGVYGLVGSGRTEAMQALFGANHSVSGQIRIDGETVTINSPAEAINQGIVYVPEERQKQGIVLELPIYQNISLPQLSALSKNACVDLDDEMNLARQFGERLRVKTSSWNEQVGNLSGGNQQKVVIAKWLATNPKVIILDEPTKGIDIGSKAAVHAFMSELVQLGLSVIMVSSELPEILGMSDRILVMSEGRLVGELDRSEATPEQVVTLATGGVAA</sequence>
<dbReference type="PANTHER" id="PTHR43790">
    <property type="entry name" value="CARBOHYDRATE TRANSPORT ATP-BINDING PROTEIN MG119-RELATED"/>
    <property type="match status" value="1"/>
</dbReference>
<dbReference type="InterPro" id="IPR003439">
    <property type="entry name" value="ABC_transporter-like_ATP-bd"/>
</dbReference>
<keyword evidence="6" id="KW-0547">Nucleotide-binding</keyword>